<proteinExistence type="predicted"/>
<feature type="region of interest" description="Disordered" evidence="1">
    <location>
        <begin position="134"/>
        <end position="237"/>
    </location>
</feature>
<evidence type="ECO:0000313" key="4">
    <source>
        <dbReference type="Proteomes" id="UP000093000"/>
    </source>
</evidence>
<name>A0A1C7NKD9_9FUNG</name>
<gene>
    <name evidence="3" type="ORF">A0J61_04194</name>
</gene>
<feature type="compositionally biased region" description="Basic and acidic residues" evidence="1">
    <location>
        <begin position="152"/>
        <end position="163"/>
    </location>
</feature>
<reference evidence="3 4" key="1">
    <citation type="submission" date="2016-03" db="EMBL/GenBank/DDBJ databases">
        <title>Choanephora cucurbitarum.</title>
        <authorList>
            <person name="Min B."/>
            <person name="Park H."/>
            <person name="Park J.-H."/>
            <person name="Shin H.-D."/>
            <person name="Choi I.-G."/>
        </authorList>
    </citation>
    <scope>NUCLEOTIDE SEQUENCE [LARGE SCALE GENOMIC DNA]</scope>
    <source>
        <strain evidence="3 4">KUS-F28377</strain>
    </source>
</reference>
<dbReference type="OrthoDB" id="2270199at2759"/>
<sequence>MTVAKEEPLSAMVLNETLSHLSQEEKAMVKDGFIHILTALTTAASLSTVFFRSLFSFLFSCLSYLCSPFLWLLRACWSVFLIRPLDLLFYLYSVFYPVIMFCLAAVGCGLFIGGCAGFASEALSTLLITTTWGPQPTSKQIPTEDEEEEEEPIRPRRQFEHRPSSSSSTTSIWDNKPFFSKKQGKEPLRPTRVEDWQESLSRPIQSRSASPPVLIRRMKMSSINKPKSSSWDWEDDDELLYTTNRKKNL</sequence>
<feature type="transmembrane region" description="Helical" evidence="2">
    <location>
        <begin position="89"/>
        <end position="112"/>
    </location>
</feature>
<evidence type="ECO:0000256" key="2">
    <source>
        <dbReference type="SAM" id="Phobius"/>
    </source>
</evidence>
<evidence type="ECO:0000256" key="1">
    <source>
        <dbReference type="SAM" id="MobiDB-lite"/>
    </source>
</evidence>
<dbReference type="InParanoid" id="A0A1C7NKD9"/>
<dbReference type="Proteomes" id="UP000093000">
    <property type="component" value="Unassembled WGS sequence"/>
</dbReference>
<feature type="transmembrane region" description="Helical" evidence="2">
    <location>
        <begin position="32"/>
        <end position="51"/>
    </location>
</feature>
<keyword evidence="2" id="KW-0472">Membrane</keyword>
<feature type="transmembrane region" description="Helical" evidence="2">
    <location>
        <begin position="57"/>
        <end position="77"/>
    </location>
</feature>
<accession>A0A1C7NKD9</accession>
<keyword evidence="4" id="KW-1185">Reference proteome</keyword>
<feature type="compositionally biased region" description="Basic and acidic residues" evidence="1">
    <location>
        <begin position="183"/>
        <end position="195"/>
    </location>
</feature>
<feature type="compositionally biased region" description="Polar residues" evidence="1">
    <location>
        <begin position="198"/>
        <end position="209"/>
    </location>
</feature>
<keyword evidence="2" id="KW-1133">Transmembrane helix</keyword>
<organism evidence="3 4">
    <name type="scientific">Choanephora cucurbitarum</name>
    <dbReference type="NCBI Taxonomy" id="101091"/>
    <lineage>
        <taxon>Eukaryota</taxon>
        <taxon>Fungi</taxon>
        <taxon>Fungi incertae sedis</taxon>
        <taxon>Mucoromycota</taxon>
        <taxon>Mucoromycotina</taxon>
        <taxon>Mucoromycetes</taxon>
        <taxon>Mucorales</taxon>
        <taxon>Mucorineae</taxon>
        <taxon>Choanephoraceae</taxon>
        <taxon>Choanephoroideae</taxon>
        <taxon>Choanephora</taxon>
    </lineage>
</organism>
<dbReference type="EMBL" id="LUGH01000199">
    <property type="protein sequence ID" value="OBZ87754.1"/>
    <property type="molecule type" value="Genomic_DNA"/>
</dbReference>
<evidence type="ECO:0000313" key="3">
    <source>
        <dbReference type="EMBL" id="OBZ87754.1"/>
    </source>
</evidence>
<comment type="caution">
    <text evidence="3">The sequence shown here is derived from an EMBL/GenBank/DDBJ whole genome shotgun (WGS) entry which is preliminary data.</text>
</comment>
<keyword evidence="2" id="KW-0812">Transmembrane</keyword>
<evidence type="ECO:0008006" key="5">
    <source>
        <dbReference type="Google" id="ProtNLM"/>
    </source>
</evidence>
<dbReference type="AlphaFoldDB" id="A0A1C7NKD9"/>
<protein>
    <recommendedName>
        <fullName evidence="5">Transmembrane protein</fullName>
    </recommendedName>
</protein>